<feature type="compositionally biased region" description="Polar residues" evidence="1">
    <location>
        <begin position="390"/>
        <end position="399"/>
    </location>
</feature>
<organism evidence="2 3">
    <name type="scientific">Eriocheir sinensis reovirus</name>
    <name type="common">EsRV</name>
    <dbReference type="NCBI Taxonomy" id="273810"/>
    <lineage>
        <taxon>Viruses</taxon>
        <taxon>Riboviria</taxon>
        <taxon>Orthornavirae</taxon>
        <taxon>Duplornaviricota</taxon>
        <taxon>Resentoviricetes</taxon>
        <taxon>Reovirales</taxon>
        <taxon>Sedoreoviridae</taxon>
        <taxon>Cardoreovirus</taxon>
        <taxon>Cardoreovirus eriocheiris</taxon>
    </lineage>
</organism>
<dbReference type="KEGG" id="vg:40525364"/>
<feature type="region of interest" description="Disordered" evidence="1">
    <location>
        <begin position="376"/>
        <end position="420"/>
    </location>
</feature>
<dbReference type="GeneID" id="40525364"/>
<name>A0A0E3T4L1_ESRV</name>
<keyword evidence="3" id="KW-1185">Reference proteome</keyword>
<sequence length="420" mass="45888">MENQPTNTKSDDRSILTAIHGSYQLTPQVGLSKPGTKAVVSSLFNDDDQLVGLDQLQRYLGNSYRSGFITMDVPTKRNIAQAVLTLLPPEAKINVEAFLRLVMHVEALSDANALARVTTVLCDLTGKNAKQLLQKRDTQYDFTQFEEDWKICGVPLITASKSGSKDKTTIIIVPDSPIMGVVYDRNDDAVLSVYGSYEIRKKAGLQYVLPGVRSAPFGLRGKAATIATAVNEGLANIVNNFGYDEPSTFVQAPKDMPVVGQISGTDTIPACIASALKKYKDLMIDVDAERTDHEGTHVYTTKAISMSQDVATTLIATDSSAPLGYLLALTDDRSMDRVSLLDAVKGKVDYEKRRAKAAAEFVNTNPEEFDDLMQKRREQMARSRSRRNGATHSPGSLNRPTPAKAGASLKFSFTTKKRAV</sequence>
<protein>
    <submittedName>
        <fullName evidence="2">VP7</fullName>
    </submittedName>
</protein>
<dbReference type="EMBL" id="KP638408">
    <property type="protein sequence ID" value="AKC01926.1"/>
    <property type="molecule type" value="Genomic_RNA"/>
</dbReference>
<evidence type="ECO:0000313" key="3">
    <source>
        <dbReference type="Proteomes" id="UP000172887"/>
    </source>
</evidence>
<proteinExistence type="predicted"/>
<accession>A0A0E3T4L1</accession>
<evidence type="ECO:0000256" key="1">
    <source>
        <dbReference type="SAM" id="MobiDB-lite"/>
    </source>
</evidence>
<reference evidence="2 3" key="1">
    <citation type="journal article" date="2015" name="Genome Announc.">
        <title>Near-Full-Length Genome Sequence of a Novel Reovirus from the Chinese Mitten Crab, Eriocheir sinensis.</title>
        <authorList>
            <person name="Shen H."/>
            <person name="Ma Y."/>
            <person name="Hu Y."/>
        </authorList>
    </citation>
    <scope>NUCLEOTIDE SEQUENCE [LARGE SCALE GENOMIC DNA]</scope>
    <source>
        <strain evidence="2 3">WX-2012</strain>
    </source>
</reference>
<dbReference type="Proteomes" id="UP000172887">
    <property type="component" value="Genome"/>
</dbReference>
<organismHost>
    <name type="scientific">Eriocheir sinensis</name>
    <name type="common">Chinese mitten crab</name>
    <dbReference type="NCBI Taxonomy" id="95602"/>
</organismHost>
<evidence type="ECO:0000313" key="2">
    <source>
        <dbReference type="EMBL" id="AKC01926.1"/>
    </source>
</evidence>
<dbReference type="RefSeq" id="YP_009665171.1">
    <property type="nucleotide sequence ID" value="NC_043186.1"/>
</dbReference>